<protein>
    <submittedName>
        <fullName evidence="1">Uncharacterized protein</fullName>
    </submittedName>
</protein>
<accession>A0A5B7I681</accession>
<dbReference type="AlphaFoldDB" id="A0A5B7I681"/>
<organism evidence="1 2">
    <name type="scientific">Portunus trituberculatus</name>
    <name type="common">Swimming crab</name>
    <name type="synonym">Neptunus trituberculatus</name>
    <dbReference type="NCBI Taxonomy" id="210409"/>
    <lineage>
        <taxon>Eukaryota</taxon>
        <taxon>Metazoa</taxon>
        <taxon>Ecdysozoa</taxon>
        <taxon>Arthropoda</taxon>
        <taxon>Crustacea</taxon>
        <taxon>Multicrustacea</taxon>
        <taxon>Malacostraca</taxon>
        <taxon>Eumalacostraca</taxon>
        <taxon>Eucarida</taxon>
        <taxon>Decapoda</taxon>
        <taxon>Pleocyemata</taxon>
        <taxon>Brachyura</taxon>
        <taxon>Eubrachyura</taxon>
        <taxon>Portunoidea</taxon>
        <taxon>Portunidae</taxon>
        <taxon>Portuninae</taxon>
        <taxon>Portunus</taxon>
    </lineage>
</organism>
<keyword evidence="2" id="KW-1185">Reference proteome</keyword>
<evidence type="ECO:0000313" key="1">
    <source>
        <dbReference type="EMBL" id="MPC77615.1"/>
    </source>
</evidence>
<evidence type="ECO:0000313" key="2">
    <source>
        <dbReference type="Proteomes" id="UP000324222"/>
    </source>
</evidence>
<name>A0A5B7I681_PORTR</name>
<comment type="caution">
    <text evidence="1">The sequence shown here is derived from an EMBL/GenBank/DDBJ whole genome shotgun (WGS) entry which is preliminary data.</text>
</comment>
<dbReference type="Proteomes" id="UP000324222">
    <property type="component" value="Unassembled WGS sequence"/>
</dbReference>
<reference evidence="1 2" key="1">
    <citation type="submission" date="2019-05" db="EMBL/GenBank/DDBJ databases">
        <title>Another draft genome of Portunus trituberculatus and its Hox gene families provides insights of decapod evolution.</title>
        <authorList>
            <person name="Jeong J.-H."/>
            <person name="Song I."/>
            <person name="Kim S."/>
            <person name="Choi T."/>
            <person name="Kim D."/>
            <person name="Ryu S."/>
            <person name="Kim W."/>
        </authorList>
    </citation>
    <scope>NUCLEOTIDE SEQUENCE [LARGE SCALE GENOMIC DNA]</scope>
    <source>
        <tissue evidence="1">Muscle</tissue>
    </source>
</reference>
<dbReference type="EMBL" id="VSRR010046279">
    <property type="protein sequence ID" value="MPC77615.1"/>
    <property type="molecule type" value="Genomic_DNA"/>
</dbReference>
<gene>
    <name evidence="1" type="ORF">E2C01_072073</name>
</gene>
<sequence length="59" mass="6515">MSARQISDVTSNFAFPVPKTVATREAPWLEAEGASTQVWLHQTRLRDGRRATSTAANTK</sequence>
<proteinExistence type="predicted"/>